<dbReference type="EMBL" id="CP028161">
    <property type="protein sequence ID" value="AWN67143.1"/>
    <property type="molecule type" value="Genomic_DNA"/>
</dbReference>
<evidence type="ECO:0000313" key="1">
    <source>
        <dbReference type="EMBL" id="AWN67143.1"/>
    </source>
</evidence>
<gene>
    <name evidence="1" type="ORF">LL14B4_13145</name>
</gene>
<dbReference type="AlphaFoldDB" id="A0A2Z3KS31"/>
<dbReference type="RefSeq" id="WP_109991484.1">
    <property type="nucleotide sequence ID" value="NZ_CP028161.1"/>
</dbReference>
<reference evidence="1 2" key="1">
    <citation type="submission" date="2018-03" db="EMBL/GenBank/DDBJ databases">
        <title>Genome sequence of Lactococcus lactis strain 14B4 from almond drupe.</title>
        <authorList>
            <person name="Tran T.D."/>
            <person name="McGarvey J.A."/>
            <person name="Huynh S."/>
            <person name="Parker C.T."/>
        </authorList>
    </citation>
    <scope>NUCLEOTIDE SEQUENCE [LARGE SCALE GENOMIC DNA]</scope>
    <source>
        <strain evidence="1 2">14B4</strain>
        <plasmid evidence="2">Plasmid p14b4</plasmid>
    </source>
</reference>
<sequence length="415" mass="45629">MTPKDYEGLAKKAYSVDSNFKDGKVTHKGQEFNLNGKRWKVLEAEDNQGNGFQGMAVAPMNNGKPDTSQIVVAYAGTNSSDWKDLAIDGVNVMESFHGFQLNSANKFAEKIEKSYPNSDISSTGHSLGAFLSLAEGAEHHWQTVTFNGPDPYSVLSPQAKKWVKENPGMLTNFLNQMDLVGYGGDIVGRFKNGKLLWSVLGVKMSTTGSEVVLDYGFQGINPLNYHDIDLWKFDKNGNLLDGKGKSHKIPEQAVLNSSMNLLANSFKVQMKSLGDLKKRLTSSGGGLSSGEKIYLDDAQALAIVSTASAEFDLAMLNVMKVYQNGIRKQEELWQKTLDKARSMGSLLESWEINDALESTGFTHENIVAFPVGQYQNKISKVKAMSEQFNSLESEIKGKISELVARDSELAQQLKG</sequence>
<dbReference type="Proteomes" id="UP000245919">
    <property type="component" value="Plasmid p14B4"/>
</dbReference>
<dbReference type="InterPro" id="IPR029058">
    <property type="entry name" value="AB_hydrolase_fold"/>
</dbReference>
<accession>A0A2Z3KS31</accession>
<dbReference type="SUPFAM" id="SSF53474">
    <property type="entry name" value="alpha/beta-Hydrolases"/>
    <property type="match status" value="1"/>
</dbReference>
<keyword evidence="1" id="KW-0614">Plasmid</keyword>
<name>A0A2Z3KS31_LACLL</name>
<proteinExistence type="predicted"/>
<dbReference type="GeneID" id="89634724"/>
<evidence type="ECO:0000313" key="2">
    <source>
        <dbReference type="Proteomes" id="UP000245919"/>
    </source>
</evidence>
<geneLocation type="plasmid" evidence="2">
    <name>p14b4</name>
</geneLocation>
<dbReference type="Pfam" id="PF26363">
    <property type="entry name" value="Phospholipase-like"/>
    <property type="match status" value="1"/>
</dbReference>
<protein>
    <submittedName>
        <fullName evidence="1">Lipase</fullName>
    </submittedName>
</protein>
<dbReference type="Gene3D" id="3.40.50.1820">
    <property type="entry name" value="alpha/beta hydrolase"/>
    <property type="match status" value="1"/>
</dbReference>
<organism evidence="1 2">
    <name type="scientific">Lactococcus lactis subsp. lactis</name>
    <name type="common">Streptococcus lactis</name>
    <dbReference type="NCBI Taxonomy" id="1360"/>
    <lineage>
        <taxon>Bacteria</taxon>
        <taxon>Bacillati</taxon>
        <taxon>Bacillota</taxon>
        <taxon>Bacilli</taxon>
        <taxon>Lactobacillales</taxon>
        <taxon>Streptococcaceae</taxon>
        <taxon>Lactococcus</taxon>
    </lineage>
</organism>